<dbReference type="Gene3D" id="2.70.98.70">
    <property type="match status" value="1"/>
</dbReference>
<evidence type="ECO:0008006" key="3">
    <source>
        <dbReference type="Google" id="ProtNLM"/>
    </source>
</evidence>
<dbReference type="AlphaFoldDB" id="A0A9W5Y8V6"/>
<reference evidence="1" key="1">
    <citation type="submission" date="2022-06" db="EMBL/GenBank/DDBJ databases">
        <title>Vallitalea longa sp. nov., an anaerobic bacterium isolated from marine sediment.</title>
        <authorList>
            <person name="Hirano S."/>
            <person name="Terahara T."/>
            <person name="Mori K."/>
            <person name="Hamada M."/>
            <person name="Matsumoto R."/>
            <person name="Kobayashi T."/>
        </authorList>
    </citation>
    <scope>NUCLEOTIDE SEQUENCE</scope>
    <source>
        <strain evidence="1">SH18-1</strain>
    </source>
</reference>
<dbReference type="EMBL" id="BRLB01000001">
    <property type="protein sequence ID" value="GKX28191.1"/>
    <property type="molecule type" value="Genomic_DNA"/>
</dbReference>
<dbReference type="Gene3D" id="1.50.10.100">
    <property type="entry name" value="Chondroitin AC/alginate lyase"/>
    <property type="match status" value="1"/>
</dbReference>
<accession>A0A9W5Y8V6</accession>
<organism evidence="1 2">
    <name type="scientific">Vallitalea longa</name>
    <dbReference type="NCBI Taxonomy" id="2936439"/>
    <lineage>
        <taxon>Bacteria</taxon>
        <taxon>Bacillati</taxon>
        <taxon>Bacillota</taxon>
        <taxon>Clostridia</taxon>
        <taxon>Lachnospirales</taxon>
        <taxon>Vallitaleaceae</taxon>
        <taxon>Vallitalea</taxon>
    </lineage>
</organism>
<evidence type="ECO:0000313" key="1">
    <source>
        <dbReference type="EMBL" id="GKX28191.1"/>
    </source>
</evidence>
<protein>
    <recommendedName>
        <fullName evidence="3">Heparinase II/III-like protein</fullName>
    </recommendedName>
</protein>
<keyword evidence="2" id="KW-1185">Reference proteome</keyword>
<evidence type="ECO:0000313" key="2">
    <source>
        <dbReference type="Proteomes" id="UP001144256"/>
    </source>
</evidence>
<comment type="caution">
    <text evidence="1">The sequence shown here is derived from an EMBL/GenBank/DDBJ whole genome shotgun (WGS) entry which is preliminary data.</text>
</comment>
<name>A0A9W5Y8V6_9FIRM</name>
<dbReference type="Proteomes" id="UP001144256">
    <property type="component" value="Unassembled WGS sequence"/>
</dbReference>
<dbReference type="RefSeq" id="WP_281812231.1">
    <property type="nucleotide sequence ID" value="NZ_BRLB01000001.1"/>
</dbReference>
<gene>
    <name evidence="1" type="ORF">SH1V18_06710</name>
</gene>
<proteinExistence type="predicted"/>
<sequence>MKPVSVNVAETVVEAFWDPDLRNFQDWKIDDTKTKGLNFEDTWCAEAFSWTQRPKDGVAVRISKEYDEIICKDYDKLILAISSPSNTRVKIIATTDKGDLQMTSKEFNDLPDEIELDLHESKVIKKIVIEIHSNEDGYQGGHLKWIMLKNSLLLDKYLEQYKQYDSKWTSYLKSEDYDPVFRPSYNLLVDEKELVELRNYHNEYEKSTGVNVYREYVKELRNEIPEDMIHDYVIFWTDRRFARKRDWMKRLSLKGPLLASAGLILKDKKLLRLAARYAMSLAMSTNWNDSFITEFSAGHWEHRGFVKAIVCYEICMVLDLAGEMFTELGRDLILRRLSEEAIGGINFVTWKHDYIFENNQLVWFTYGRMLAYGVLEQHFNHVKPYTDIAYKELVENINNIIFEDGGYGEGPSYYNCIGNNANFAIYIYSKLRKLPFEELVPDKIKKTSDFIECLQSTVPTMDVIPICDGNPIFKQPTLAYMAYLLPESHWRTILHKSLNRDEKIPSDILAFKFMLSLLKNKNIKNRSFISLKEMGCVSSLRKIDNELLKIFVFGNKANVDHAHEDKGSFVIEFCNETFAMDPGSGDYSSEVSNLVKQVYRHNLSVPYGDFDDRPQPERPNTKDVKVIASGDDTKFNAKVDLSYTFKEYYNEYNRELISSEPNKLTIVEKYDLKQGEGIDFGLSTELDIVIEEKQIVIKGEKGKAIIALPDDVSVEINRLRLFDDESIQKRISIRKPGKKGELKIDITFSTY</sequence>
<dbReference type="InterPro" id="IPR008929">
    <property type="entry name" value="Chondroitin_lyas"/>
</dbReference>